<evidence type="ECO:0000313" key="1">
    <source>
        <dbReference type="EMBL" id="OMJ90372.1"/>
    </source>
</evidence>
<sequence>MIENMPSLEGRSSSLPTQKIFCELEKISHKPDEEILLIILKETAKRASFLNLINEAKSMNKIFKSHRCASVSCNLNKLSQSISYKNLILQNKLNLFQDAQSIADDTESHTYPLLQTAYGKSIDLKETVESIYNKLISQYSGTSWCKLEDKALLHIVALKQFWFDCCVCDQTFYSMLFDSLSNKVWINAQGFFKCMESAQKVSAFNIFSLKRYDKKIQKRFLVQKMLCKEYLVFFCCVQYDVGPCLTKESLFKVLVMANKKEKTQVMMWVDWCISSANSQRGRNQDFIKFHEFMSLVINLMNM</sequence>
<accession>A0A1R2CMX8</accession>
<dbReference type="Proteomes" id="UP000187209">
    <property type="component" value="Unassembled WGS sequence"/>
</dbReference>
<organism evidence="1 2">
    <name type="scientific">Stentor coeruleus</name>
    <dbReference type="NCBI Taxonomy" id="5963"/>
    <lineage>
        <taxon>Eukaryota</taxon>
        <taxon>Sar</taxon>
        <taxon>Alveolata</taxon>
        <taxon>Ciliophora</taxon>
        <taxon>Postciliodesmatophora</taxon>
        <taxon>Heterotrichea</taxon>
        <taxon>Heterotrichida</taxon>
        <taxon>Stentoridae</taxon>
        <taxon>Stentor</taxon>
    </lineage>
</organism>
<gene>
    <name evidence="1" type="ORF">SteCoe_7288</name>
</gene>
<keyword evidence="2" id="KW-1185">Reference proteome</keyword>
<evidence type="ECO:0000313" key="2">
    <source>
        <dbReference type="Proteomes" id="UP000187209"/>
    </source>
</evidence>
<protein>
    <submittedName>
        <fullName evidence="1">Uncharacterized protein</fullName>
    </submittedName>
</protein>
<dbReference type="EMBL" id="MPUH01000104">
    <property type="protein sequence ID" value="OMJ90372.1"/>
    <property type="molecule type" value="Genomic_DNA"/>
</dbReference>
<dbReference type="OrthoDB" id="322762at2759"/>
<proteinExistence type="predicted"/>
<reference evidence="1 2" key="1">
    <citation type="submission" date="2016-11" db="EMBL/GenBank/DDBJ databases">
        <title>The macronuclear genome of Stentor coeruleus: a giant cell with tiny introns.</title>
        <authorList>
            <person name="Slabodnick M."/>
            <person name="Ruby J.G."/>
            <person name="Reiff S.B."/>
            <person name="Swart E.C."/>
            <person name="Gosai S."/>
            <person name="Prabakaran S."/>
            <person name="Witkowska E."/>
            <person name="Larue G.E."/>
            <person name="Fisher S."/>
            <person name="Freeman R.M."/>
            <person name="Gunawardena J."/>
            <person name="Chu W."/>
            <person name="Stover N.A."/>
            <person name="Gregory B.D."/>
            <person name="Nowacki M."/>
            <person name="Derisi J."/>
            <person name="Roy S.W."/>
            <person name="Marshall W.F."/>
            <person name="Sood P."/>
        </authorList>
    </citation>
    <scope>NUCLEOTIDE SEQUENCE [LARGE SCALE GENOMIC DNA]</scope>
    <source>
        <strain evidence="1">WM001</strain>
    </source>
</reference>
<dbReference type="AlphaFoldDB" id="A0A1R2CMX8"/>
<comment type="caution">
    <text evidence="1">The sequence shown here is derived from an EMBL/GenBank/DDBJ whole genome shotgun (WGS) entry which is preliminary data.</text>
</comment>
<name>A0A1R2CMX8_9CILI</name>